<dbReference type="SUPFAM" id="SSF55874">
    <property type="entry name" value="ATPase domain of HSP90 chaperone/DNA topoisomerase II/histidine kinase"/>
    <property type="match status" value="1"/>
</dbReference>
<evidence type="ECO:0000256" key="9">
    <source>
        <dbReference type="ARBA" id="ARBA00022777"/>
    </source>
</evidence>
<dbReference type="CDD" id="cd06225">
    <property type="entry name" value="HAMP"/>
    <property type="match status" value="1"/>
</dbReference>
<evidence type="ECO:0000256" key="4">
    <source>
        <dbReference type="ARBA" id="ARBA00022475"/>
    </source>
</evidence>
<evidence type="ECO:0000256" key="6">
    <source>
        <dbReference type="ARBA" id="ARBA00022679"/>
    </source>
</evidence>
<keyword evidence="13 15" id="KW-0472">Membrane</keyword>
<keyword evidence="4" id="KW-1003">Cell membrane</keyword>
<dbReference type="STRING" id="223786.SAMN05216234_1602"/>
<dbReference type="SMART" id="SM00387">
    <property type="entry name" value="HATPase_c"/>
    <property type="match status" value="1"/>
</dbReference>
<dbReference type="InterPro" id="IPR003594">
    <property type="entry name" value="HATPase_dom"/>
</dbReference>
<dbReference type="SUPFAM" id="SSF47384">
    <property type="entry name" value="Homodimeric domain of signal transducing histidine kinase"/>
    <property type="match status" value="1"/>
</dbReference>
<dbReference type="EMBL" id="FOXB01000060">
    <property type="protein sequence ID" value="SFP93429.1"/>
    <property type="molecule type" value="Genomic_DNA"/>
</dbReference>
<dbReference type="PROSITE" id="PS50885">
    <property type="entry name" value="HAMP"/>
    <property type="match status" value="1"/>
</dbReference>
<evidence type="ECO:0000256" key="7">
    <source>
        <dbReference type="ARBA" id="ARBA00022692"/>
    </source>
</evidence>
<feature type="transmembrane region" description="Helical" evidence="15">
    <location>
        <begin position="130"/>
        <end position="150"/>
    </location>
</feature>
<dbReference type="Pfam" id="PF00672">
    <property type="entry name" value="HAMP"/>
    <property type="match status" value="1"/>
</dbReference>
<gene>
    <name evidence="18" type="ORF">SAMN05216234_1602</name>
</gene>
<keyword evidence="5" id="KW-0597">Phosphoprotein</keyword>
<name>A0A1I5UDX1_9BACT</name>
<feature type="domain" description="Histidine kinase" evidence="16">
    <location>
        <begin position="210"/>
        <end position="400"/>
    </location>
</feature>
<evidence type="ECO:0000256" key="13">
    <source>
        <dbReference type="ARBA" id="ARBA00023136"/>
    </source>
</evidence>
<evidence type="ECO:0000256" key="10">
    <source>
        <dbReference type="ARBA" id="ARBA00022840"/>
    </source>
</evidence>
<evidence type="ECO:0000256" key="11">
    <source>
        <dbReference type="ARBA" id="ARBA00022989"/>
    </source>
</evidence>
<reference evidence="18 19" key="1">
    <citation type="submission" date="2016-10" db="EMBL/GenBank/DDBJ databases">
        <authorList>
            <person name="de Groot N.N."/>
        </authorList>
    </citation>
    <scope>NUCLEOTIDE SEQUENCE [LARGE SCALE GENOMIC DNA]</scope>
    <source>
        <strain evidence="18 19">EP1-55-1</strain>
    </source>
</reference>
<sequence>MSIFKKITLLFLSSLFLMIFIAFWVEKSNLKKNEVIQINNYITDAKVILSIFAKGENIKLQKKLSELGLQKVDKSSFLHKSSTVFRKSLTYGEIKVIKTNSKYYLYIKYLDNELIVYDKSQEDYINDLKITYLLLILDISLLIIIYLLVLKMIMPLKNISQTMKLFSSGDLSVRTDVKTGDEIGEVAESFNKMAEKLQKTIQSKEELLRDVGHELKTPIAKGKFAIEKLENSKNKEVLKKVLEELDSLTSDILQIKLLDEENLNRTKFKASTLIAEALSKLFINEDDLEIVIDDFEIDADLHYLSVALKNLVENGLKYSVKTPIVIEAKPEQITVISFGEKLDKDLEYYIQPFTRDSNNKHGYGLGLNIVKKIVDKHNFFLNYNHLNGYNFFTINLSQTYDNQNN</sequence>
<dbReference type="AlphaFoldDB" id="A0A1I5UDX1"/>
<evidence type="ECO:0000256" key="2">
    <source>
        <dbReference type="ARBA" id="ARBA00004651"/>
    </source>
</evidence>
<dbReference type="Gene3D" id="1.10.287.130">
    <property type="match status" value="1"/>
</dbReference>
<comment type="subcellular location">
    <subcellularLocation>
        <location evidence="2">Cell membrane</location>
        <topology evidence="2">Multi-pass membrane protein</topology>
    </subcellularLocation>
</comment>
<dbReference type="InterPro" id="IPR005467">
    <property type="entry name" value="His_kinase_dom"/>
</dbReference>
<feature type="coiled-coil region" evidence="14">
    <location>
        <begin position="187"/>
        <end position="214"/>
    </location>
</feature>
<dbReference type="GO" id="GO:0000155">
    <property type="term" value="F:phosphorelay sensor kinase activity"/>
    <property type="evidence" value="ECO:0007669"/>
    <property type="project" value="InterPro"/>
</dbReference>
<dbReference type="InterPro" id="IPR003660">
    <property type="entry name" value="HAMP_dom"/>
</dbReference>
<dbReference type="InterPro" id="IPR036890">
    <property type="entry name" value="HATPase_C_sf"/>
</dbReference>
<keyword evidence="19" id="KW-1185">Reference proteome</keyword>
<accession>A0A1I5UDX1</accession>
<proteinExistence type="predicted"/>
<protein>
    <recommendedName>
        <fullName evidence="3">histidine kinase</fullName>
        <ecNumber evidence="3">2.7.13.3</ecNumber>
    </recommendedName>
</protein>
<evidence type="ECO:0000256" key="1">
    <source>
        <dbReference type="ARBA" id="ARBA00000085"/>
    </source>
</evidence>
<comment type="catalytic activity">
    <reaction evidence="1">
        <text>ATP + protein L-histidine = ADP + protein N-phospho-L-histidine.</text>
        <dbReference type="EC" id="2.7.13.3"/>
    </reaction>
</comment>
<evidence type="ECO:0000313" key="19">
    <source>
        <dbReference type="Proteomes" id="UP000199227"/>
    </source>
</evidence>
<dbReference type="SMART" id="SM00304">
    <property type="entry name" value="HAMP"/>
    <property type="match status" value="1"/>
</dbReference>
<dbReference type="CDD" id="cd00082">
    <property type="entry name" value="HisKA"/>
    <property type="match status" value="1"/>
</dbReference>
<evidence type="ECO:0000256" key="5">
    <source>
        <dbReference type="ARBA" id="ARBA00022553"/>
    </source>
</evidence>
<keyword evidence="8" id="KW-0547">Nucleotide-binding</keyword>
<keyword evidence="12" id="KW-0902">Two-component regulatory system</keyword>
<dbReference type="InterPro" id="IPR050398">
    <property type="entry name" value="HssS/ArlS-like"/>
</dbReference>
<keyword evidence="10" id="KW-0067">ATP-binding</keyword>
<dbReference type="GO" id="GO:0005524">
    <property type="term" value="F:ATP binding"/>
    <property type="evidence" value="ECO:0007669"/>
    <property type="project" value="UniProtKB-KW"/>
</dbReference>
<evidence type="ECO:0000256" key="14">
    <source>
        <dbReference type="SAM" id="Coils"/>
    </source>
</evidence>
<feature type="domain" description="HAMP" evidence="17">
    <location>
        <begin position="150"/>
        <end position="202"/>
    </location>
</feature>
<evidence type="ECO:0000313" key="18">
    <source>
        <dbReference type="EMBL" id="SFP93429.1"/>
    </source>
</evidence>
<dbReference type="OrthoDB" id="9812241at2"/>
<dbReference type="InterPro" id="IPR047994">
    <property type="entry name" value="ArsS-like"/>
</dbReference>
<keyword evidence="6" id="KW-0808">Transferase</keyword>
<dbReference type="PROSITE" id="PS50109">
    <property type="entry name" value="HIS_KIN"/>
    <property type="match status" value="1"/>
</dbReference>
<dbReference type="InterPro" id="IPR003661">
    <property type="entry name" value="HisK_dim/P_dom"/>
</dbReference>
<dbReference type="NCBIfam" id="NF038389">
    <property type="entry name" value="ArsS_fam_HK"/>
    <property type="match status" value="1"/>
</dbReference>
<dbReference type="Pfam" id="PF02518">
    <property type="entry name" value="HATPase_c"/>
    <property type="match status" value="1"/>
</dbReference>
<keyword evidence="11 15" id="KW-1133">Transmembrane helix</keyword>
<evidence type="ECO:0000256" key="15">
    <source>
        <dbReference type="SAM" id="Phobius"/>
    </source>
</evidence>
<dbReference type="SUPFAM" id="SSF158472">
    <property type="entry name" value="HAMP domain-like"/>
    <property type="match status" value="1"/>
</dbReference>
<dbReference type="PANTHER" id="PTHR45528">
    <property type="entry name" value="SENSOR HISTIDINE KINASE CPXA"/>
    <property type="match status" value="1"/>
</dbReference>
<dbReference type="RefSeq" id="WP_092914145.1">
    <property type="nucleotide sequence ID" value="NZ_CP136592.1"/>
</dbReference>
<evidence type="ECO:0000256" key="3">
    <source>
        <dbReference type="ARBA" id="ARBA00012438"/>
    </source>
</evidence>
<evidence type="ECO:0000259" key="16">
    <source>
        <dbReference type="PROSITE" id="PS50109"/>
    </source>
</evidence>
<evidence type="ECO:0000256" key="8">
    <source>
        <dbReference type="ARBA" id="ARBA00022741"/>
    </source>
</evidence>
<dbReference type="Proteomes" id="UP000199227">
    <property type="component" value="Unassembled WGS sequence"/>
</dbReference>
<keyword evidence="7 15" id="KW-0812">Transmembrane</keyword>
<dbReference type="EC" id="2.7.13.3" evidence="3"/>
<dbReference type="GO" id="GO:0005886">
    <property type="term" value="C:plasma membrane"/>
    <property type="evidence" value="ECO:0007669"/>
    <property type="project" value="UniProtKB-SubCell"/>
</dbReference>
<dbReference type="PANTHER" id="PTHR45528:SF1">
    <property type="entry name" value="SENSOR HISTIDINE KINASE CPXA"/>
    <property type="match status" value="1"/>
</dbReference>
<dbReference type="SMART" id="SM00388">
    <property type="entry name" value="HisKA"/>
    <property type="match status" value="1"/>
</dbReference>
<evidence type="ECO:0000256" key="12">
    <source>
        <dbReference type="ARBA" id="ARBA00023012"/>
    </source>
</evidence>
<dbReference type="Gene3D" id="3.30.565.10">
    <property type="entry name" value="Histidine kinase-like ATPase, C-terminal domain"/>
    <property type="match status" value="1"/>
</dbReference>
<keyword evidence="9 18" id="KW-0418">Kinase</keyword>
<feature type="transmembrane region" description="Helical" evidence="15">
    <location>
        <begin position="7"/>
        <end position="25"/>
    </location>
</feature>
<organism evidence="18 19">
    <name type="scientific">Hydrogenimonas thermophila</name>
    <dbReference type="NCBI Taxonomy" id="223786"/>
    <lineage>
        <taxon>Bacteria</taxon>
        <taxon>Pseudomonadati</taxon>
        <taxon>Campylobacterota</taxon>
        <taxon>Epsilonproteobacteria</taxon>
        <taxon>Campylobacterales</taxon>
        <taxon>Hydrogenimonadaceae</taxon>
        <taxon>Hydrogenimonas</taxon>
    </lineage>
</organism>
<evidence type="ECO:0000259" key="17">
    <source>
        <dbReference type="PROSITE" id="PS50885"/>
    </source>
</evidence>
<keyword evidence="14" id="KW-0175">Coiled coil</keyword>
<dbReference type="InterPro" id="IPR036097">
    <property type="entry name" value="HisK_dim/P_sf"/>
</dbReference>